<keyword evidence="2" id="KW-1185">Reference proteome</keyword>
<gene>
    <name evidence="1" type="ORF">ABI_13060</name>
</gene>
<dbReference type="Proteomes" id="UP000006512">
    <property type="component" value="Unassembled WGS sequence"/>
</dbReference>
<organism evidence="1 2">
    <name type="scientific">Asticcacaulis biprosthecium C19</name>
    <dbReference type="NCBI Taxonomy" id="715226"/>
    <lineage>
        <taxon>Bacteria</taxon>
        <taxon>Pseudomonadati</taxon>
        <taxon>Pseudomonadota</taxon>
        <taxon>Alphaproteobacteria</taxon>
        <taxon>Caulobacterales</taxon>
        <taxon>Caulobacteraceae</taxon>
        <taxon>Asticcacaulis</taxon>
    </lineage>
</organism>
<dbReference type="EMBL" id="GL883077">
    <property type="protein sequence ID" value="EGF92868.1"/>
    <property type="molecule type" value="Genomic_DNA"/>
</dbReference>
<evidence type="ECO:0000313" key="1">
    <source>
        <dbReference type="EMBL" id="EGF92868.1"/>
    </source>
</evidence>
<proteinExistence type="predicted"/>
<protein>
    <submittedName>
        <fullName evidence="1">Uncharacterized protein</fullName>
    </submittedName>
</protein>
<reference evidence="2" key="1">
    <citation type="submission" date="2011-03" db="EMBL/GenBank/DDBJ databases">
        <title>Draft genome sequence of Brevundimonas diminuta.</title>
        <authorList>
            <person name="Brown P.J.B."/>
            <person name="Buechlein A."/>
            <person name="Hemmerich C."/>
            <person name="Brun Y.V."/>
        </authorList>
    </citation>
    <scope>NUCLEOTIDE SEQUENCE [LARGE SCALE GENOMIC DNA]</scope>
    <source>
        <strain evidence="2">C19</strain>
    </source>
</reference>
<sequence>MKLTHYSQNKSPYTPHASLDCKINVVIKNLATEEYGLK</sequence>
<dbReference type="AlphaFoldDB" id="F4QI01"/>
<evidence type="ECO:0000313" key="2">
    <source>
        <dbReference type="Proteomes" id="UP000006512"/>
    </source>
</evidence>
<dbReference type="HOGENOM" id="CLU_3323857_0_0_5"/>
<accession>F4QI01</accession>
<name>F4QI01_9CAUL</name>